<dbReference type="Proteomes" id="UP000306196">
    <property type="component" value="Unassembled WGS sequence"/>
</dbReference>
<evidence type="ECO:0000313" key="5">
    <source>
        <dbReference type="Proteomes" id="UP000306196"/>
    </source>
</evidence>
<dbReference type="SUPFAM" id="SSF53613">
    <property type="entry name" value="Ribokinase-like"/>
    <property type="match status" value="1"/>
</dbReference>
<dbReference type="PANTHER" id="PTHR10584">
    <property type="entry name" value="SUGAR KINASE"/>
    <property type="match status" value="1"/>
</dbReference>
<dbReference type="AlphaFoldDB" id="A0A5R8KD50"/>
<evidence type="ECO:0000313" key="4">
    <source>
        <dbReference type="EMBL" id="TLD70213.1"/>
    </source>
</evidence>
<keyword evidence="5" id="KW-1185">Reference proteome</keyword>
<organism evidence="4 5">
    <name type="scientific">Phragmitibacter flavus</name>
    <dbReference type="NCBI Taxonomy" id="2576071"/>
    <lineage>
        <taxon>Bacteria</taxon>
        <taxon>Pseudomonadati</taxon>
        <taxon>Verrucomicrobiota</taxon>
        <taxon>Verrucomicrobiia</taxon>
        <taxon>Verrucomicrobiales</taxon>
        <taxon>Verrucomicrobiaceae</taxon>
        <taxon>Phragmitibacter</taxon>
    </lineage>
</organism>
<dbReference type="Pfam" id="PF00294">
    <property type="entry name" value="PfkB"/>
    <property type="match status" value="1"/>
</dbReference>
<reference evidence="4 5" key="1">
    <citation type="submission" date="2019-05" db="EMBL/GenBank/DDBJ databases">
        <title>Verrucobacter flavum gen. nov., sp. nov. a new member of the family Verrucomicrobiaceae.</title>
        <authorList>
            <person name="Szuroczki S."/>
            <person name="Abbaszade G."/>
            <person name="Szabo A."/>
            <person name="Felfoldi T."/>
            <person name="Schumann P."/>
            <person name="Boka K."/>
            <person name="Keki Z."/>
            <person name="Toumi M."/>
            <person name="Toth E."/>
        </authorList>
    </citation>
    <scope>NUCLEOTIDE SEQUENCE [LARGE SCALE GENOMIC DNA]</scope>
    <source>
        <strain evidence="4 5">MG-N-17</strain>
    </source>
</reference>
<protein>
    <submittedName>
        <fullName evidence="4">Carbohydrate kinase</fullName>
    </submittedName>
</protein>
<dbReference type="EMBL" id="VAUV01000009">
    <property type="protein sequence ID" value="TLD70213.1"/>
    <property type="molecule type" value="Genomic_DNA"/>
</dbReference>
<dbReference type="GO" id="GO:0016301">
    <property type="term" value="F:kinase activity"/>
    <property type="evidence" value="ECO:0007669"/>
    <property type="project" value="UniProtKB-KW"/>
</dbReference>
<dbReference type="GO" id="GO:0005829">
    <property type="term" value="C:cytosol"/>
    <property type="evidence" value="ECO:0007669"/>
    <property type="project" value="TreeGrafter"/>
</dbReference>
<evidence type="ECO:0000256" key="1">
    <source>
        <dbReference type="ARBA" id="ARBA00022679"/>
    </source>
</evidence>
<evidence type="ECO:0000259" key="3">
    <source>
        <dbReference type="Pfam" id="PF00294"/>
    </source>
</evidence>
<dbReference type="OrthoDB" id="9813569at2"/>
<dbReference type="PROSITE" id="PS00584">
    <property type="entry name" value="PFKB_KINASES_2"/>
    <property type="match status" value="1"/>
</dbReference>
<proteinExistence type="predicted"/>
<evidence type="ECO:0000256" key="2">
    <source>
        <dbReference type="ARBA" id="ARBA00022777"/>
    </source>
</evidence>
<keyword evidence="1" id="KW-0808">Transferase</keyword>
<dbReference type="InterPro" id="IPR029056">
    <property type="entry name" value="Ribokinase-like"/>
</dbReference>
<feature type="domain" description="Carbohydrate kinase PfkB" evidence="3">
    <location>
        <begin position="26"/>
        <end position="281"/>
    </location>
</feature>
<dbReference type="InterPro" id="IPR002173">
    <property type="entry name" value="Carboh/pur_kinase_PfkB_CS"/>
</dbReference>
<dbReference type="PANTHER" id="PTHR10584:SF166">
    <property type="entry name" value="RIBOKINASE"/>
    <property type="match status" value="1"/>
</dbReference>
<dbReference type="RefSeq" id="WP_138086812.1">
    <property type="nucleotide sequence ID" value="NZ_VAUV01000009.1"/>
</dbReference>
<sequence length="306" mass="32941">MSILISGSIGIDNIKTPSDFQEGLLGGSVAYASLAASVFANPVHLCGIIGHDFPKAHLDLLESKGITLDALERHSGESFTWTGEYHADMNTRDTLKVGINVLEHWKPSLPGAAAEAPIVVLANASPDNQGQTLDEAKGAKFVAMDTMDLWISIANDRLHEVLKRVDLLVINDGEAREFAGTSNLVEAGRLLREKGPRFVVVKRGEHGSFLFGPGEDEFFSCSAYPLKSVFDPTGAGDSFLGGMAGWLASQGKFDPTFEDLKTAVAYGSVTASFTCEAFSTRKIETVSLVDVETRMSELRKYTSYAG</sequence>
<gene>
    <name evidence="4" type="ORF">FEM03_13575</name>
</gene>
<comment type="caution">
    <text evidence="4">The sequence shown here is derived from an EMBL/GenBank/DDBJ whole genome shotgun (WGS) entry which is preliminary data.</text>
</comment>
<accession>A0A5R8KD50</accession>
<keyword evidence="2 4" id="KW-0418">Kinase</keyword>
<dbReference type="Gene3D" id="3.40.1190.20">
    <property type="match status" value="1"/>
</dbReference>
<dbReference type="InterPro" id="IPR011611">
    <property type="entry name" value="PfkB_dom"/>
</dbReference>
<name>A0A5R8KD50_9BACT</name>